<dbReference type="PANTHER" id="PTHR47197:SF3">
    <property type="entry name" value="DIHYDRO-HEME D1 DEHYDROGENASE"/>
    <property type="match status" value="1"/>
</dbReference>
<dbReference type="InterPro" id="IPR011044">
    <property type="entry name" value="Quino_amine_DH_bsu"/>
</dbReference>
<dbReference type="OrthoDB" id="3966221at2"/>
<sequence length="305" mass="29643">MSGVRTPRGFLRPAAGLVVLAGVLAACGSTASSSSAPASGSSTAHRGSIPVAIVPVSAGALSLGPLQANGEFSVLAGTPSSKGVFTYQLSTRREVASFSVSNQATAITQLPNGVIAVGLGTGSVGAVDLESSSGQQLASIPVAAPVRGLALGTDGSTIYVLEGTGSTRAVAVLDTATRSAATTLPVNADTVAIASSPTQQELYGLESTGALDVYSTATGQRIGTFPVGHSGVAVTPSPDGTALFVLKGVGGVRNVAVVNLSTEGDVRAIGAPAGGIAIAPTLTGADVLVLAVGPASANVQELPTS</sequence>
<accession>C7M323</accession>
<evidence type="ECO:0000313" key="1">
    <source>
        <dbReference type="EMBL" id="ACU53417.1"/>
    </source>
</evidence>
<gene>
    <name evidence="1" type="ordered locus">Afer_0449</name>
</gene>
<proteinExistence type="predicted"/>
<protein>
    <recommendedName>
        <fullName evidence="3">Lipoprotein</fullName>
    </recommendedName>
</protein>
<dbReference type="PANTHER" id="PTHR47197">
    <property type="entry name" value="PROTEIN NIRF"/>
    <property type="match status" value="1"/>
</dbReference>
<dbReference type="AlphaFoldDB" id="C7M323"/>
<name>C7M323_ACIFD</name>
<dbReference type="KEGG" id="afo:Afer_0449"/>
<dbReference type="Gene3D" id="2.130.10.10">
    <property type="entry name" value="YVTN repeat-like/Quinoprotein amine dehydrogenase"/>
    <property type="match status" value="1"/>
</dbReference>
<evidence type="ECO:0000313" key="2">
    <source>
        <dbReference type="Proteomes" id="UP000000771"/>
    </source>
</evidence>
<evidence type="ECO:0008006" key="3">
    <source>
        <dbReference type="Google" id="ProtNLM"/>
    </source>
</evidence>
<dbReference type="PROSITE" id="PS51257">
    <property type="entry name" value="PROKAR_LIPOPROTEIN"/>
    <property type="match status" value="1"/>
</dbReference>
<dbReference type="InterPro" id="IPR051200">
    <property type="entry name" value="Host-pathogen_enzymatic-act"/>
</dbReference>
<dbReference type="HOGENOM" id="CLU_910982_0_0_11"/>
<reference evidence="1 2" key="1">
    <citation type="journal article" date="2009" name="Stand. Genomic Sci.">
        <title>Complete genome sequence of Acidimicrobium ferrooxidans type strain (ICP).</title>
        <authorList>
            <person name="Clum A."/>
            <person name="Nolan M."/>
            <person name="Lang E."/>
            <person name="Glavina Del Rio T."/>
            <person name="Tice H."/>
            <person name="Copeland A."/>
            <person name="Cheng J.F."/>
            <person name="Lucas S."/>
            <person name="Chen F."/>
            <person name="Bruce D."/>
            <person name="Goodwin L."/>
            <person name="Pitluck S."/>
            <person name="Ivanova N."/>
            <person name="Mavrommatis K."/>
            <person name="Mikhailova N."/>
            <person name="Pati A."/>
            <person name="Chen A."/>
            <person name="Palaniappan K."/>
            <person name="Goker M."/>
            <person name="Spring S."/>
            <person name="Land M."/>
            <person name="Hauser L."/>
            <person name="Chang Y.J."/>
            <person name="Jeffries C.C."/>
            <person name="Chain P."/>
            <person name="Bristow J."/>
            <person name="Eisen J.A."/>
            <person name="Markowitz V."/>
            <person name="Hugenholtz P."/>
            <person name="Kyrpides N.C."/>
            <person name="Klenk H.P."/>
            <person name="Lapidus A."/>
        </authorList>
    </citation>
    <scope>NUCLEOTIDE SEQUENCE [LARGE SCALE GENOMIC DNA]</scope>
    <source>
        <strain evidence="2">DSM 10331 / JCM 15462 / NBRC 103882 / ICP</strain>
    </source>
</reference>
<dbReference type="EMBL" id="CP001631">
    <property type="protein sequence ID" value="ACU53417.1"/>
    <property type="molecule type" value="Genomic_DNA"/>
</dbReference>
<dbReference type="eggNOG" id="COG3391">
    <property type="taxonomic scope" value="Bacteria"/>
</dbReference>
<dbReference type="InterPro" id="IPR015943">
    <property type="entry name" value="WD40/YVTN_repeat-like_dom_sf"/>
</dbReference>
<keyword evidence="2" id="KW-1185">Reference proteome</keyword>
<dbReference type="SUPFAM" id="SSF50969">
    <property type="entry name" value="YVTN repeat-like/Quinoprotein amine dehydrogenase"/>
    <property type="match status" value="1"/>
</dbReference>
<dbReference type="Proteomes" id="UP000000771">
    <property type="component" value="Chromosome"/>
</dbReference>
<dbReference type="STRING" id="525909.Afer_0449"/>
<organism evidence="1 2">
    <name type="scientific">Acidimicrobium ferrooxidans (strain DSM 10331 / JCM 15462 / NBRC 103882 / ICP)</name>
    <dbReference type="NCBI Taxonomy" id="525909"/>
    <lineage>
        <taxon>Bacteria</taxon>
        <taxon>Bacillati</taxon>
        <taxon>Actinomycetota</taxon>
        <taxon>Acidimicrobiia</taxon>
        <taxon>Acidimicrobiales</taxon>
        <taxon>Acidimicrobiaceae</taxon>
        <taxon>Acidimicrobium</taxon>
    </lineage>
</organism>
<dbReference type="RefSeq" id="WP_015797916.1">
    <property type="nucleotide sequence ID" value="NC_013124.1"/>
</dbReference>